<proteinExistence type="predicted"/>
<evidence type="ECO:0000256" key="1">
    <source>
        <dbReference type="SAM" id="MobiDB-lite"/>
    </source>
</evidence>
<feature type="region of interest" description="Disordered" evidence="1">
    <location>
        <begin position="87"/>
        <end position="129"/>
    </location>
</feature>
<accession>A0A8S0P657</accession>
<dbReference type="Gramene" id="OE9A027276T1">
    <property type="protein sequence ID" value="OE9A027276C1"/>
    <property type="gene ID" value="OE9A027276"/>
</dbReference>
<dbReference type="Proteomes" id="UP000594638">
    <property type="component" value="Unassembled WGS sequence"/>
</dbReference>
<keyword evidence="3" id="KW-1185">Reference proteome</keyword>
<evidence type="ECO:0000313" key="2">
    <source>
        <dbReference type="EMBL" id="CAA2933300.1"/>
    </source>
</evidence>
<evidence type="ECO:0000313" key="3">
    <source>
        <dbReference type="Proteomes" id="UP000594638"/>
    </source>
</evidence>
<organism evidence="2 3">
    <name type="scientific">Olea europaea subsp. europaea</name>
    <dbReference type="NCBI Taxonomy" id="158383"/>
    <lineage>
        <taxon>Eukaryota</taxon>
        <taxon>Viridiplantae</taxon>
        <taxon>Streptophyta</taxon>
        <taxon>Embryophyta</taxon>
        <taxon>Tracheophyta</taxon>
        <taxon>Spermatophyta</taxon>
        <taxon>Magnoliopsida</taxon>
        <taxon>eudicotyledons</taxon>
        <taxon>Gunneridae</taxon>
        <taxon>Pentapetalae</taxon>
        <taxon>asterids</taxon>
        <taxon>lamiids</taxon>
        <taxon>Lamiales</taxon>
        <taxon>Oleaceae</taxon>
        <taxon>Oleeae</taxon>
        <taxon>Olea</taxon>
    </lineage>
</organism>
<dbReference type="AlphaFoldDB" id="A0A8S0P657"/>
<protein>
    <submittedName>
        <fullName evidence="2">Uncharacterized protein</fullName>
    </submittedName>
</protein>
<name>A0A8S0P657_OLEEU</name>
<comment type="caution">
    <text evidence="2">The sequence shown here is derived from an EMBL/GenBank/DDBJ whole genome shotgun (WGS) entry which is preliminary data.</text>
</comment>
<sequence>MGSPDHVERSSLHPLETQAVVCKAVEWDPLEHKIFVATKGRTENMRSTRILTVVRYTTLMVNCWYHRRFDALSPTKLSHRGFNLETDSIKDDGGDKLPINANGMDSSDSTVEHRGHLSINISGKHSGDK</sequence>
<dbReference type="EMBL" id="CACTIH010000001">
    <property type="protein sequence ID" value="CAA2933300.1"/>
    <property type="molecule type" value="Genomic_DNA"/>
</dbReference>
<reference evidence="2 3" key="1">
    <citation type="submission" date="2019-12" db="EMBL/GenBank/DDBJ databases">
        <authorList>
            <person name="Alioto T."/>
            <person name="Alioto T."/>
            <person name="Gomez Garrido J."/>
        </authorList>
    </citation>
    <scope>NUCLEOTIDE SEQUENCE [LARGE SCALE GENOMIC DNA]</scope>
</reference>
<gene>
    <name evidence="2" type="ORF">OLEA9_A027276</name>
</gene>